<evidence type="ECO:0000256" key="2">
    <source>
        <dbReference type="ARBA" id="ARBA00023125"/>
    </source>
</evidence>
<feature type="domain" description="HTH crp-type" evidence="6">
    <location>
        <begin position="155"/>
        <end position="228"/>
    </location>
</feature>
<evidence type="ECO:0000313" key="8">
    <source>
        <dbReference type="Proteomes" id="UP000035352"/>
    </source>
</evidence>
<dbReference type="GO" id="GO:0005829">
    <property type="term" value="C:cytosol"/>
    <property type="evidence" value="ECO:0007669"/>
    <property type="project" value="TreeGrafter"/>
</dbReference>
<dbReference type="FunFam" id="1.10.10.10:FF:000028">
    <property type="entry name" value="Fumarate/nitrate reduction transcriptional regulator Fnr"/>
    <property type="match status" value="1"/>
</dbReference>
<dbReference type="Proteomes" id="UP000035352">
    <property type="component" value="Chromosome"/>
</dbReference>
<keyword evidence="3" id="KW-0804">Transcription</keyword>
<dbReference type="InterPro" id="IPR036390">
    <property type="entry name" value="WH_DNA-bd_sf"/>
</dbReference>
<evidence type="ECO:0000259" key="5">
    <source>
        <dbReference type="PROSITE" id="PS50042"/>
    </source>
</evidence>
<evidence type="ECO:0000259" key="6">
    <source>
        <dbReference type="PROSITE" id="PS51063"/>
    </source>
</evidence>
<dbReference type="InterPro" id="IPR000595">
    <property type="entry name" value="cNMP-bd_dom"/>
</dbReference>
<dbReference type="Gene3D" id="1.10.10.10">
    <property type="entry name" value="Winged helix-like DNA-binding domain superfamily/Winged helix DNA-binding domain"/>
    <property type="match status" value="1"/>
</dbReference>
<dbReference type="InterPro" id="IPR018490">
    <property type="entry name" value="cNMP-bd_dom_sf"/>
</dbReference>
<dbReference type="SMART" id="SM00419">
    <property type="entry name" value="HTH_CRP"/>
    <property type="match status" value="1"/>
</dbReference>
<feature type="region of interest" description="Disordered" evidence="4">
    <location>
        <begin position="239"/>
        <end position="278"/>
    </location>
</feature>
<dbReference type="InterPro" id="IPR050397">
    <property type="entry name" value="Env_Response_Regulators"/>
</dbReference>
<dbReference type="SMR" id="A0A0G3BQ59"/>
<dbReference type="Pfam" id="PF13545">
    <property type="entry name" value="HTH_Crp_2"/>
    <property type="match status" value="1"/>
</dbReference>
<organism evidence="7 8">
    <name type="scientific">Caldimonas brevitalea</name>
    <dbReference type="NCBI Taxonomy" id="413882"/>
    <lineage>
        <taxon>Bacteria</taxon>
        <taxon>Pseudomonadati</taxon>
        <taxon>Pseudomonadota</taxon>
        <taxon>Betaproteobacteria</taxon>
        <taxon>Burkholderiales</taxon>
        <taxon>Sphaerotilaceae</taxon>
        <taxon>Caldimonas</taxon>
    </lineage>
</organism>
<dbReference type="Gene3D" id="2.60.120.10">
    <property type="entry name" value="Jelly Rolls"/>
    <property type="match status" value="1"/>
</dbReference>
<dbReference type="InterPro" id="IPR014710">
    <property type="entry name" value="RmlC-like_jellyroll"/>
</dbReference>
<name>A0A0G3BQ59_9BURK</name>
<reference evidence="7 8" key="1">
    <citation type="submission" date="2015-05" db="EMBL/GenBank/DDBJ databases">
        <authorList>
            <person name="Tang B."/>
            <person name="Yu Y."/>
        </authorList>
    </citation>
    <scope>NUCLEOTIDE SEQUENCE [LARGE SCALE GENOMIC DNA]</scope>
    <source>
        <strain evidence="7 8">DSM 7029</strain>
    </source>
</reference>
<dbReference type="PANTHER" id="PTHR24567">
    <property type="entry name" value="CRP FAMILY TRANSCRIPTIONAL REGULATORY PROTEIN"/>
    <property type="match status" value="1"/>
</dbReference>
<proteinExistence type="predicted"/>
<evidence type="ECO:0000256" key="3">
    <source>
        <dbReference type="ARBA" id="ARBA00023163"/>
    </source>
</evidence>
<evidence type="ECO:0000256" key="4">
    <source>
        <dbReference type="SAM" id="MobiDB-lite"/>
    </source>
</evidence>
<dbReference type="InterPro" id="IPR036388">
    <property type="entry name" value="WH-like_DNA-bd_sf"/>
</dbReference>
<dbReference type="SUPFAM" id="SSF46785">
    <property type="entry name" value="Winged helix' DNA-binding domain"/>
    <property type="match status" value="1"/>
</dbReference>
<protein>
    <submittedName>
        <fullName evidence="7">Transcriptional regulator, Crp/Fnr family</fullName>
    </submittedName>
</protein>
<keyword evidence="2" id="KW-0238">DNA-binding</keyword>
<dbReference type="PROSITE" id="PS50042">
    <property type="entry name" value="CNMP_BINDING_3"/>
    <property type="match status" value="1"/>
</dbReference>
<dbReference type="InterPro" id="IPR012318">
    <property type="entry name" value="HTH_CRP"/>
</dbReference>
<dbReference type="PRINTS" id="PR00034">
    <property type="entry name" value="HTHCRP"/>
</dbReference>
<sequence length="278" mass="29924">MEHSSDPVLPAGVRCSVGDLCRWLGAAGPVCSGDALLFPTRRVRAGGHLVHEGAPFENLYFVGAGTFKCVQTDQDGYELVQAFALRGDSIGLDGYGTGRYLASAVALEDSVVAVLPWRDVAGVERGSTALQDLLLRAASRELQRKNAVLQVMAAVGAEVRVARFLLQMTGRQAALGFSSHRVSLRMSRRDIASHLGIAHETVSRSLSALADWGYIRVSHRDVEILDAPALAQFQRYTRKGHEPAAPWERPQAPARPWKAADPRGRVPRAAPSASNGPA</sequence>
<feature type="domain" description="Cyclic nucleotide-binding" evidence="5">
    <location>
        <begin position="34"/>
        <end position="91"/>
    </location>
</feature>
<dbReference type="SMART" id="SM00100">
    <property type="entry name" value="cNMP"/>
    <property type="match status" value="1"/>
</dbReference>
<dbReference type="PANTHER" id="PTHR24567:SF75">
    <property type="entry name" value="FUMARATE AND NITRATE REDUCTION REGULATORY PROTEIN"/>
    <property type="match status" value="1"/>
</dbReference>
<dbReference type="EMBL" id="CP011371">
    <property type="protein sequence ID" value="AKJ29491.1"/>
    <property type="molecule type" value="Genomic_DNA"/>
</dbReference>
<dbReference type="PROSITE" id="PS51063">
    <property type="entry name" value="HTH_CRP_2"/>
    <property type="match status" value="1"/>
</dbReference>
<dbReference type="GO" id="GO:0003700">
    <property type="term" value="F:DNA-binding transcription factor activity"/>
    <property type="evidence" value="ECO:0007669"/>
    <property type="project" value="TreeGrafter"/>
</dbReference>
<evidence type="ECO:0000313" key="7">
    <source>
        <dbReference type="EMBL" id="AKJ29491.1"/>
    </source>
</evidence>
<dbReference type="STRING" id="413882.AAW51_2800"/>
<dbReference type="CDD" id="cd00038">
    <property type="entry name" value="CAP_ED"/>
    <property type="match status" value="1"/>
</dbReference>
<dbReference type="RefSeq" id="WP_053013563.1">
    <property type="nucleotide sequence ID" value="NZ_CP011371.1"/>
</dbReference>
<accession>A0A0G3BQ59</accession>
<dbReference type="OrthoDB" id="8892417at2"/>
<dbReference type="GO" id="GO:0003677">
    <property type="term" value="F:DNA binding"/>
    <property type="evidence" value="ECO:0007669"/>
    <property type="project" value="UniProtKB-KW"/>
</dbReference>
<dbReference type="KEGG" id="pbh:AAW51_2800"/>
<dbReference type="AlphaFoldDB" id="A0A0G3BQ59"/>
<dbReference type="Pfam" id="PF00027">
    <property type="entry name" value="cNMP_binding"/>
    <property type="match status" value="1"/>
</dbReference>
<keyword evidence="1" id="KW-0805">Transcription regulation</keyword>
<evidence type="ECO:0000256" key="1">
    <source>
        <dbReference type="ARBA" id="ARBA00023015"/>
    </source>
</evidence>
<dbReference type="SUPFAM" id="SSF51206">
    <property type="entry name" value="cAMP-binding domain-like"/>
    <property type="match status" value="1"/>
</dbReference>
<dbReference type="PATRIC" id="fig|413882.6.peg.2922"/>
<keyword evidence="8" id="KW-1185">Reference proteome</keyword>
<gene>
    <name evidence="7" type="ORF">AAW51_2800</name>
</gene>